<accession>A0A2N9JN07</accession>
<dbReference type="SUPFAM" id="SSF46785">
    <property type="entry name" value="Winged helix' DNA-binding domain"/>
    <property type="match status" value="1"/>
</dbReference>
<keyword evidence="1" id="KW-0805">Transcription regulation</keyword>
<evidence type="ECO:0000313" key="6">
    <source>
        <dbReference type="Proteomes" id="UP000238164"/>
    </source>
</evidence>
<dbReference type="KEGG" id="mgg:MPLG2_3729"/>
<reference evidence="5 6" key="1">
    <citation type="submission" date="2018-02" db="EMBL/GenBank/DDBJ databases">
        <authorList>
            <person name="Cohen D.B."/>
            <person name="Kent A.D."/>
        </authorList>
    </citation>
    <scope>NUCLEOTIDE SEQUENCE [LARGE SCALE GENOMIC DNA]</scope>
    <source>
        <strain evidence="5">1</strain>
    </source>
</reference>
<dbReference type="InterPro" id="IPR011008">
    <property type="entry name" value="Dimeric_a/b-barrel"/>
</dbReference>
<dbReference type="Gene3D" id="1.10.10.10">
    <property type="entry name" value="Winged helix-like DNA-binding domain superfamily/Winged helix DNA-binding domain"/>
    <property type="match status" value="1"/>
</dbReference>
<feature type="domain" description="HTH asnC-type" evidence="4">
    <location>
        <begin position="19"/>
        <end position="80"/>
    </location>
</feature>
<evidence type="ECO:0000256" key="3">
    <source>
        <dbReference type="ARBA" id="ARBA00023163"/>
    </source>
</evidence>
<dbReference type="InterPro" id="IPR019888">
    <property type="entry name" value="Tscrpt_reg_AsnC-like"/>
</dbReference>
<dbReference type="InterPro" id="IPR000485">
    <property type="entry name" value="AsnC-type_HTH_dom"/>
</dbReference>
<dbReference type="InterPro" id="IPR036388">
    <property type="entry name" value="WH-like_DNA-bd_sf"/>
</dbReference>
<evidence type="ECO:0000313" key="5">
    <source>
        <dbReference type="EMBL" id="SPD88759.1"/>
    </source>
</evidence>
<evidence type="ECO:0000256" key="1">
    <source>
        <dbReference type="ARBA" id="ARBA00023015"/>
    </source>
</evidence>
<name>A0A2N9JN07_9ACTN</name>
<evidence type="ECO:0000256" key="2">
    <source>
        <dbReference type="ARBA" id="ARBA00023125"/>
    </source>
</evidence>
<gene>
    <name evidence="5" type="ORF">MPLG2_3729</name>
</gene>
<dbReference type="OrthoDB" id="4411089at2"/>
<dbReference type="RefSeq" id="WP_158681304.1">
    <property type="nucleotide sequence ID" value="NZ_BAAAGO010000037.1"/>
</dbReference>
<dbReference type="Pfam" id="PF01037">
    <property type="entry name" value="AsnC_trans_reg"/>
    <property type="match status" value="1"/>
</dbReference>
<dbReference type="InterPro" id="IPR019887">
    <property type="entry name" value="Tscrpt_reg_AsnC/Lrp_C"/>
</dbReference>
<dbReference type="Gene3D" id="3.30.70.920">
    <property type="match status" value="1"/>
</dbReference>
<dbReference type="SUPFAM" id="SSF54909">
    <property type="entry name" value="Dimeric alpha+beta barrel"/>
    <property type="match status" value="1"/>
</dbReference>
<protein>
    <submittedName>
        <fullName evidence="5">AsnC family transcriptional regulator</fullName>
    </submittedName>
</protein>
<dbReference type="InterPro" id="IPR036390">
    <property type="entry name" value="WH_DNA-bd_sf"/>
</dbReference>
<keyword evidence="3" id="KW-0804">Transcription</keyword>
<keyword evidence="6" id="KW-1185">Reference proteome</keyword>
<dbReference type="PANTHER" id="PTHR30154">
    <property type="entry name" value="LEUCINE-RESPONSIVE REGULATORY PROTEIN"/>
    <property type="match status" value="1"/>
</dbReference>
<organism evidence="5 6">
    <name type="scientific">Micropruina glycogenica</name>
    <dbReference type="NCBI Taxonomy" id="75385"/>
    <lineage>
        <taxon>Bacteria</taxon>
        <taxon>Bacillati</taxon>
        <taxon>Actinomycetota</taxon>
        <taxon>Actinomycetes</taxon>
        <taxon>Propionibacteriales</taxon>
        <taxon>Nocardioidaceae</taxon>
        <taxon>Micropruina</taxon>
    </lineage>
</organism>
<dbReference type="Pfam" id="PF13412">
    <property type="entry name" value="HTH_24"/>
    <property type="match status" value="1"/>
</dbReference>
<evidence type="ECO:0000259" key="4">
    <source>
        <dbReference type="PROSITE" id="PS50956"/>
    </source>
</evidence>
<dbReference type="AlphaFoldDB" id="A0A2N9JN07"/>
<dbReference type="GO" id="GO:0043200">
    <property type="term" value="P:response to amino acid"/>
    <property type="evidence" value="ECO:0007669"/>
    <property type="project" value="TreeGrafter"/>
</dbReference>
<dbReference type="EMBL" id="LT985188">
    <property type="protein sequence ID" value="SPD88759.1"/>
    <property type="molecule type" value="Genomic_DNA"/>
</dbReference>
<sequence>MTGENARAKQVRPKNPRALDDIDRRLVRMLVANGRMSNSRLALGANIAESTAHTRVSALVDSGVIRGFHADVNLVALGAPVQSLILVKLKDSARPRLRDEAHRLAGVRGVLRVLFLTGQYDLAVTVAASDPSELRDFVVNELSRHPEIAGTETCVILEDVRGDWVPFG</sequence>
<dbReference type="PRINTS" id="PR00033">
    <property type="entry name" value="HTHASNC"/>
</dbReference>
<dbReference type="GO" id="GO:0043565">
    <property type="term" value="F:sequence-specific DNA binding"/>
    <property type="evidence" value="ECO:0007669"/>
    <property type="project" value="InterPro"/>
</dbReference>
<dbReference type="Proteomes" id="UP000238164">
    <property type="component" value="Chromosome 1"/>
</dbReference>
<dbReference type="GO" id="GO:0005829">
    <property type="term" value="C:cytosol"/>
    <property type="evidence" value="ECO:0007669"/>
    <property type="project" value="TreeGrafter"/>
</dbReference>
<proteinExistence type="predicted"/>
<keyword evidence="2" id="KW-0238">DNA-binding</keyword>
<dbReference type="SMART" id="SM00344">
    <property type="entry name" value="HTH_ASNC"/>
    <property type="match status" value="1"/>
</dbReference>
<dbReference type="PROSITE" id="PS50956">
    <property type="entry name" value="HTH_ASNC_2"/>
    <property type="match status" value="1"/>
</dbReference>
<dbReference type="PANTHER" id="PTHR30154:SF54">
    <property type="entry name" value="POSSIBLE TRANSCRIPTIONAL REGULATORY PROTEIN (PROBABLY LRP_ASNC-FAMILY)"/>
    <property type="match status" value="1"/>
</dbReference>